<evidence type="ECO:0000313" key="5">
    <source>
        <dbReference type="EMBL" id="SPO06475.1"/>
    </source>
</evidence>
<dbReference type="GO" id="GO:0008171">
    <property type="term" value="F:O-methyltransferase activity"/>
    <property type="evidence" value="ECO:0007669"/>
    <property type="project" value="InterPro"/>
</dbReference>
<evidence type="ECO:0000256" key="2">
    <source>
        <dbReference type="ARBA" id="ARBA00022679"/>
    </source>
</evidence>
<dbReference type="InterPro" id="IPR029063">
    <property type="entry name" value="SAM-dependent_MTases_sf"/>
</dbReference>
<sequence length="414" mass="45384">MSQELDLSLATRPNNTAAVPAILDEFNSLYSTLETGGEATRHALVLKARSLLHALQSPREQMIQHTWADPGLNAAIITGVDVGLFKLMVKNGVDTPQKVSNLAGPLGVDPVLLGRLMRHICAMGHLVETGPDEYKPTNFSKSLSLDVISAGYSALLGGIGRSPIEFNKFLRDTNYQNPVDAAHTAMHSAYNTDLPNCFEYLRSVGLGPQTNNHMGGYRQGRLPWSHPEIYPVAETLFAGADPSPDAPLVVDVAGGLGHDINEFKALYPNHPGKLILQDLPVVINDVKGIDPSIELMSHDFLTEQPVKGARAYFMHSILHDWPDDVCTQILSRLADAMKPGYSKLLIFECVIARTGAHWEATAGDILMMTQLSALERTEDHWHKLIEGSGLNLKITKFWKCARPDVENVIECELA</sequence>
<dbReference type="InterPro" id="IPR036390">
    <property type="entry name" value="WH_DNA-bd_sf"/>
</dbReference>
<keyword evidence="3" id="KW-0949">S-adenosyl-L-methionine</keyword>
<dbReference type="PANTHER" id="PTHR43712">
    <property type="entry name" value="PUTATIVE (AFU_ORTHOLOGUE AFUA_4G14580)-RELATED"/>
    <property type="match status" value="1"/>
</dbReference>
<dbReference type="SUPFAM" id="SSF53335">
    <property type="entry name" value="S-adenosyl-L-methionine-dependent methyltransferases"/>
    <property type="match status" value="1"/>
</dbReference>
<dbReference type="Pfam" id="PF00891">
    <property type="entry name" value="Methyltransf_2"/>
    <property type="match status" value="1"/>
</dbReference>
<proteinExistence type="predicted"/>
<protein>
    <submittedName>
        <fullName evidence="5">Related to O-methyltransferase</fullName>
    </submittedName>
</protein>
<keyword evidence="1" id="KW-0489">Methyltransferase</keyword>
<dbReference type="EMBL" id="ONZQ02000015">
    <property type="protein sequence ID" value="SPO06475.1"/>
    <property type="molecule type" value="Genomic_DNA"/>
</dbReference>
<dbReference type="PANTHER" id="PTHR43712:SF17">
    <property type="entry name" value="O-METHYLTRANSFERASE"/>
    <property type="match status" value="1"/>
</dbReference>
<keyword evidence="2" id="KW-0808">Transferase</keyword>
<dbReference type="InterPro" id="IPR036388">
    <property type="entry name" value="WH-like_DNA-bd_sf"/>
</dbReference>
<organism evidence="5 6">
    <name type="scientific">Cephalotrichum gorgonifer</name>
    <dbReference type="NCBI Taxonomy" id="2041049"/>
    <lineage>
        <taxon>Eukaryota</taxon>
        <taxon>Fungi</taxon>
        <taxon>Dikarya</taxon>
        <taxon>Ascomycota</taxon>
        <taxon>Pezizomycotina</taxon>
        <taxon>Sordariomycetes</taxon>
        <taxon>Hypocreomycetidae</taxon>
        <taxon>Microascales</taxon>
        <taxon>Microascaceae</taxon>
        <taxon>Cephalotrichum</taxon>
    </lineage>
</organism>
<dbReference type="Gene3D" id="3.40.50.150">
    <property type="entry name" value="Vaccinia Virus protein VP39"/>
    <property type="match status" value="1"/>
</dbReference>
<reference evidence="5" key="1">
    <citation type="submission" date="2018-03" db="EMBL/GenBank/DDBJ databases">
        <authorList>
            <person name="Guldener U."/>
        </authorList>
    </citation>
    <scope>NUCLEOTIDE SEQUENCE</scope>
</reference>
<dbReference type="InterPro" id="IPR001077">
    <property type="entry name" value="COMT_C"/>
</dbReference>
<accession>A0AAE8N7Z5</accession>
<dbReference type="InterPro" id="IPR016461">
    <property type="entry name" value="COMT-like"/>
</dbReference>
<gene>
    <name evidence="5" type="ORF">DNG_09165</name>
</gene>
<dbReference type="SUPFAM" id="SSF46785">
    <property type="entry name" value="Winged helix' DNA-binding domain"/>
    <property type="match status" value="1"/>
</dbReference>
<keyword evidence="6" id="KW-1185">Reference proteome</keyword>
<name>A0AAE8N7Z5_9PEZI</name>
<comment type="caution">
    <text evidence="5">The sequence shown here is derived from an EMBL/GenBank/DDBJ whole genome shotgun (WGS) entry which is preliminary data.</text>
</comment>
<dbReference type="PROSITE" id="PS51683">
    <property type="entry name" value="SAM_OMT_II"/>
    <property type="match status" value="1"/>
</dbReference>
<evidence type="ECO:0000256" key="3">
    <source>
        <dbReference type="ARBA" id="ARBA00022691"/>
    </source>
</evidence>
<dbReference type="GO" id="GO:0032259">
    <property type="term" value="P:methylation"/>
    <property type="evidence" value="ECO:0007669"/>
    <property type="project" value="UniProtKB-KW"/>
</dbReference>
<dbReference type="AlphaFoldDB" id="A0AAE8N7Z5"/>
<evidence type="ECO:0000259" key="4">
    <source>
        <dbReference type="Pfam" id="PF00891"/>
    </source>
</evidence>
<dbReference type="Proteomes" id="UP001187682">
    <property type="component" value="Unassembled WGS sequence"/>
</dbReference>
<evidence type="ECO:0000313" key="6">
    <source>
        <dbReference type="Proteomes" id="UP001187682"/>
    </source>
</evidence>
<evidence type="ECO:0000256" key="1">
    <source>
        <dbReference type="ARBA" id="ARBA00022603"/>
    </source>
</evidence>
<feature type="domain" description="O-methyltransferase C-terminal" evidence="4">
    <location>
        <begin position="248"/>
        <end position="389"/>
    </location>
</feature>
<dbReference type="Gene3D" id="1.10.10.10">
    <property type="entry name" value="Winged helix-like DNA-binding domain superfamily/Winged helix DNA-binding domain"/>
    <property type="match status" value="1"/>
</dbReference>